<keyword evidence="1 3" id="KW-0378">Hydrolase</keyword>
<evidence type="ECO:0000256" key="3">
    <source>
        <dbReference type="HAMAP-Rule" id="MF_03014"/>
    </source>
</evidence>
<dbReference type="SUPFAM" id="SSF53474">
    <property type="entry name" value="alpha/beta-Hydrolases"/>
    <property type="match status" value="1"/>
</dbReference>
<feature type="active site" description="Nucleophile" evidence="3">
    <location>
        <position position="102"/>
    </location>
</feature>
<accession>A0AAI9SUF3</accession>
<dbReference type="AlphaFoldDB" id="A0AAI9SUF3"/>
<feature type="active site" evidence="3">
    <location>
        <position position="232"/>
    </location>
</feature>
<feature type="domain" description="BD-FAE-like" evidence="4">
    <location>
        <begin position="25"/>
        <end position="106"/>
    </location>
</feature>
<dbReference type="GO" id="GO:0034354">
    <property type="term" value="P:'de novo' NAD+ biosynthetic process from L-tryptophan"/>
    <property type="evidence" value="ECO:0007669"/>
    <property type="project" value="UniProtKB-UniRule"/>
</dbReference>
<keyword evidence="2 3" id="KW-0823">Tryptophan catabolism</keyword>
<gene>
    <name evidence="3" type="primary">BNA7</name>
    <name evidence="5" type="ORF">KGF56_003963</name>
</gene>
<organism evidence="5 6">
    <name type="scientific">Candida oxycetoniae</name>
    <dbReference type="NCBI Taxonomy" id="497107"/>
    <lineage>
        <taxon>Eukaryota</taxon>
        <taxon>Fungi</taxon>
        <taxon>Dikarya</taxon>
        <taxon>Ascomycota</taxon>
        <taxon>Saccharomycotina</taxon>
        <taxon>Pichiomycetes</taxon>
        <taxon>Debaryomycetaceae</taxon>
        <taxon>Candida/Lodderomyces clade</taxon>
        <taxon>Candida</taxon>
    </lineage>
</organism>
<reference evidence="5" key="1">
    <citation type="journal article" date="2022" name="DNA Res.">
        <title>Genome analysis of five recently described species of the CUG-Ser clade uncovers Candida theae as a new hybrid lineage with pathogenic potential in the Candida parapsilosis species complex.</title>
        <authorList>
            <person name="Mixao V."/>
            <person name="Del Olmo V."/>
            <person name="Hegedusova E."/>
            <person name="Saus E."/>
            <person name="Pryszcz L."/>
            <person name="Cillingova A."/>
            <person name="Nosek J."/>
            <person name="Gabaldon T."/>
        </authorList>
    </citation>
    <scope>NUCLEOTIDE SEQUENCE</scope>
    <source>
        <strain evidence="5">CBS 10844</strain>
    </source>
</reference>
<proteinExistence type="inferred from homology"/>
<dbReference type="InterPro" id="IPR027519">
    <property type="entry name" value="KFase_ver/fungi-typ"/>
</dbReference>
<evidence type="ECO:0000313" key="5">
    <source>
        <dbReference type="EMBL" id="KAI3403228.2"/>
    </source>
</evidence>
<dbReference type="Pfam" id="PF20434">
    <property type="entry name" value="BD-FAE"/>
    <property type="match status" value="1"/>
</dbReference>
<comment type="function">
    <text evidence="3">Catalyzes the hydrolysis of N-formyl-L-kynurenine to L-kynurenine, the second step in the kynurenine pathway of tryptophan degradation. Kynurenine may be further oxidized to nicotinic acid, NAD(H) and NADP(H). Required for elimination of toxic metabolites.</text>
</comment>
<dbReference type="GO" id="GO:0019441">
    <property type="term" value="P:L-tryptophan catabolic process to kynurenine"/>
    <property type="evidence" value="ECO:0007669"/>
    <property type="project" value="UniProtKB-UniRule"/>
</dbReference>
<sequence>MDEVVTCSYGDHPLQKVKVWNYDAENLNTYIYIHGGAWRDASNTFDELEPVAELNRESTFFGINYRLSPEIKHPLHLIDIGNALFYIATKFKVGKLHLLGYSVGATMILQLFRYFDIIEQGFLALKITNDFEKVTKEVERYMASTQKREFKSMVKTGKLSFTSVKFLDGIYDASSLIKEYPSYSSFILDAFPSINCAKSSISLPSLLTKENLFENKFINENTKLIICQSLEDDLLSMNQTKHLIDFLVSKQLGFSLHTGNWGKHDDIYGDQRNKVFVGDSVILCYTKS</sequence>
<comment type="catalytic activity">
    <reaction evidence="3">
        <text>N-formyl-L-kynurenine + H2O = L-kynurenine + formate + H(+)</text>
        <dbReference type="Rhea" id="RHEA:13009"/>
        <dbReference type="ChEBI" id="CHEBI:15377"/>
        <dbReference type="ChEBI" id="CHEBI:15378"/>
        <dbReference type="ChEBI" id="CHEBI:15740"/>
        <dbReference type="ChEBI" id="CHEBI:57959"/>
        <dbReference type="ChEBI" id="CHEBI:58629"/>
        <dbReference type="EC" id="3.5.1.9"/>
    </reaction>
</comment>
<dbReference type="Gene3D" id="3.40.50.1820">
    <property type="entry name" value="alpha/beta hydrolase"/>
    <property type="match status" value="1"/>
</dbReference>
<comment type="similarity">
    <text evidence="3">Belongs to the kynurenine formamidase family.</text>
</comment>
<comment type="caution">
    <text evidence="5">The sequence shown here is derived from an EMBL/GenBank/DDBJ whole genome shotgun (WGS) entry which is preliminary data.</text>
</comment>
<keyword evidence="6" id="KW-1185">Reference proteome</keyword>
<feature type="active site" evidence="3">
    <location>
        <position position="264"/>
    </location>
</feature>
<dbReference type="Proteomes" id="UP001202479">
    <property type="component" value="Unassembled WGS sequence"/>
</dbReference>
<evidence type="ECO:0000259" key="4">
    <source>
        <dbReference type="Pfam" id="PF20434"/>
    </source>
</evidence>
<dbReference type="InterPro" id="IPR049492">
    <property type="entry name" value="BD-FAE-like_dom"/>
</dbReference>
<protein>
    <recommendedName>
        <fullName evidence="3">Kynurenine formamidase</fullName>
        <shortName evidence="3">KFA</shortName>
        <shortName evidence="3">KFase</shortName>
        <ecNumber evidence="3">3.5.1.9</ecNumber>
    </recommendedName>
    <alternativeName>
        <fullName evidence="3">Arylformamidase</fullName>
    </alternativeName>
    <alternativeName>
        <fullName evidence="3">N-formylkynurenine formamidase</fullName>
        <shortName evidence="3">FKF</shortName>
    </alternativeName>
</protein>
<feature type="short sequence motif" description="HGGXW" evidence="3">
    <location>
        <begin position="34"/>
        <end position="38"/>
    </location>
</feature>
<dbReference type="EC" id="3.5.1.9" evidence="3"/>
<comment type="domain">
    <text evidence="3">The main chain amide nitrogen atoms of the second glycine and its adjacent residue in the HGGXW motif define the oxyanion hole, and stabilize the oxyanion that forms during the nucleophilic attack by the catalytic serine during substrate cleavage.</text>
</comment>
<evidence type="ECO:0000256" key="2">
    <source>
        <dbReference type="ARBA" id="ARBA00023079"/>
    </source>
</evidence>
<evidence type="ECO:0000313" key="6">
    <source>
        <dbReference type="Proteomes" id="UP001202479"/>
    </source>
</evidence>
<dbReference type="GO" id="GO:0004061">
    <property type="term" value="F:arylformamidase activity"/>
    <property type="evidence" value="ECO:0007669"/>
    <property type="project" value="UniProtKB-UniRule"/>
</dbReference>
<dbReference type="HAMAP" id="MF_03014">
    <property type="entry name" value="KFase"/>
    <property type="match status" value="1"/>
</dbReference>
<name>A0AAI9SUF3_9ASCO</name>
<evidence type="ECO:0000256" key="1">
    <source>
        <dbReference type="ARBA" id="ARBA00022801"/>
    </source>
</evidence>
<comment type="subunit">
    <text evidence="3">Homodimer.</text>
</comment>
<comment type="pathway">
    <text evidence="3">Amino-acid degradation; L-tryptophan degradation via kynurenine pathway; L-kynurenine from L-tryptophan: step 2/2.</text>
</comment>
<dbReference type="InterPro" id="IPR029058">
    <property type="entry name" value="AB_hydrolase_fold"/>
</dbReference>
<dbReference type="EMBL" id="JAHUZD010000132">
    <property type="protein sequence ID" value="KAI3403228.2"/>
    <property type="molecule type" value="Genomic_DNA"/>
</dbReference>